<keyword evidence="1 4" id="KW-0489">Methyltransferase</keyword>
<evidence type="ECO:0000313" key="5">
    <source>
        <dbReference type="Proteomes" id="UP000756530"/>
    </source>
</evidence>
<dbReference type="EMBL" id="JAHUZE010000003">
    <property type="protein sequence ID" value="MBV7380094.1"/>
    <property type="molecule type" value="Genomic_DNA"/>
</dbReference>
<dbReference type="PANTHER" id="PTHR13090:SF1">
    <property type="entry name" value="ARGININE-HYDROXYLASE NDUFAF5, MITOCHONDRIAL"/>
    <property type="match status" value="1"/>
</dbReference>
<evidence type="ECO:0000256" key="1">
    <source>
        <dbReference type="ARBA" id="ARBA00022603"/>
    </source>
</evidence>
<sequence>MTQRLTDPDRLSLTRARATEDGMFLQEEAAFEAQDRLAEVNKRFTRPAVVTAFPEIWRRFFSGARIVADTETLDLTPGAHDLVIHGLSLHWANDPVGQLIQCFRALEPDGFFLGVMFGGETLSELRAVLAETEIALSGGLSPRLLPMGELRDLGALLQRAGFAQPVADNSKRTVTYSDALALLHDLRKMGEGNALATRSSRTPRALFPAAAARYAEAFQDAEGRIPATFDLVFLAGWAPHESQQKPLRPGSAKARLADALRVDETKLKDGP</sequence>
<dbReference type="InterPro" id="IPR013216">
    <property type="entry name" value="Methyltransf_11"/>
</dbReference>
<evidence type="ECO:0000256" key="2">
    <source>
        <dbReference type="ARBA" id="ARBA00022679"/>
    </source>
</evidence>
<accession>A0ABS6T4B4</accession>
<proteinExistence type="predicted"/>
<protein>
    <submittedName>
        <fullName evidence="4">Methyltransferase domain-containing protein</fullName>
    </submittedName>
</protein>
<name>A0ABS6T4B4_9RHOB</name>
<reference evidence="4 5" key="1">
    <citation type="submission" date="2021-05" db="EMBL/GenBank/DDBJ databases">
        <title>Culturable bacteria isolated from Daya Bay.</title>
        <authorList>
            <person name="Zheng W."/>
            <person name="Yu S."/>
            <person name="Huang Y."/>
        </authorList>
    </citation>
    <scope>NUCLEOTIDE SEQUENCE [LARGE SCALE GENOMIC DNA]</scope>
    <source>
        <strain evidence="4 5">DP4N28-5</strain>
    </source>
</reference>
<keyword evidence="5" id="KW-1185">Reference proteome</keyword>
<dbReference type="Pfam" id="PF08241">
    <property type="entry name" value="Methyltransf_11"/>
    <property type="match status" value="1"/>
</dbReference>
<dbReference type="GO" id="GO:0008168">
    <property type="term" value="F:methyltransferase activity"/>
    <property type="evidence" value="ECO:0007669"/>
    <property type="project" value="UniProtKB-KW"/>
</dbReference>
<feature type="domain" description="Methyltransferase type 11" evidence="3">
    <location>
        <begin position="63"/>
        <end position="113"/>
    </location>
</feature>
<gene>
    <name evidence="4" type="ORF">KJP28_14275</name>
</gene>
<dbReference type="Proteomes" id="UP000756530">
    <property type="component" value="Unassembled WGS sequence"/>
</dbReference>
<dbReference type="GO" id="GO:0032259">
    <property type="term" value="P:methylation"/>
    <property type="evidence" value="ECO:0007669"/>
    <property type="project" value="UniProtKB-KW"/>
</dbReference>
<evidence type="ECO:0000313" key="4">
    <source>
        <dbReference type="EMBL" id="MBV7380094.1"/>
    </source>
</evidence>
<keyword evidence="2" id="KW-0808">Transferase</keyword>
<dbReference type="RefSeq" id="WP_218393286.1">
    <property type="nucleotide sequence ID" value="NZ_JAHUZE010000003.1"/>
</dbReference>
<dbReference type="PANTHER" id="PTHR13090">
    <property type="entry name" value="ARGININE-HYDROXYLASE NDUFAF5, MITOCHONDRIAL"/>
    <property type="match status" value="1"/>
</dbReference>
<organism evidence="4 5">
    <name type="scientific">Maritimibacter dapengensis</name>
    <dbReference type="NCBI Taxonomy" id="2836868"/>
    <lineage>
        <taxon>Bacteria</taxon>
        <taxon>Pseudomonadati</taxon>
        <taxon>Pseudomonadota</taxon>
        <taxon>Alphaproteobacteria</taxon>
        <taxon>Rhodobacterales</taxon>
        <taxon>Roseobacteraceae</taxon>
        <taxon>Maritimibacter</taxon>
    </lineage>
</organism>
<evidence type="ECO:0000259" key="3">
    <source>
        <dbReference type="Pfam" id="PF08241"/>
    </source>
</evidence>
<comment type="caution">
    <text evidence="4">The sequence shown here is derived from an EMBL/GenBank/DDBJ whole genome shotgun (WGS) entry which is preliminary data.</text>
</comment>
<dbReference type="InterPro" id="IPR050602">
    <property type="entry name" value="Malonyl-ACP_OMT"/>
</dbReference>